<evidence type="ECO:0000313" key="4">
    <source>
        <dbReference type="Proteomes" id="UP000821853"/>
    </source>
</evidence>
<keyword evidence="2" id="KW-0812">Transmembrane</keyword>
<feature type="region of interest" description="Disordered" evidence="1">
    <location>
        <begin position="151"/>
        <end position="205"/>
    </location>
</feature>
<dbReference type="EMBL" id="JABSTR010000005">
    <property type="protein sequence ID" value="KAH9369687.1"/>
    <property type="molecule type" value="Genomic_DNA"/>
</dbReference>
<dbReference type="InterPro" id="IPR029201">
    <property type="entry name" value="Jiraiya"/>
</dbReference>
<gene>
    <name evidence="3" type="ORF">HPB48_007654</name>
</gene>
<dbReference type="PANTHER" id="PTHR39947:SF1">
    <property type="entry name" value="IP19862P"/>
    <property type="match status" value="1"/>
</dbReference>
<evidence type="ECO:0000256" key="2">
    <source>
        <dbReference type="SAM" id="Phobius"/>
    </source>
</evidence>
<dbReference type="Pfam" id="PF15038">
    <property type="entry name" value="Jiraiya"/>
    <property type="match status" value="1"/>
</dbReference>
<accession>A0A9J6G422</accession>
<dbReference type="PANTHER" id="PTHR39947">
    <property type="entry name" value="IP19862P"/>
    <property type="match status" value="1"/>
</dbReference>
<feature type="compositionally biased region" description="Basic and acidic residues" evidence="1">
    <location>
        <begin position="180"/>
        <end position="192"/>
    </location>
</feature>
<dbReference type="VEuPathDB" id="VectorBase:HLOH_057831"/>
<keyword evidence="2" id="KW-0472">Membrane</keyword>
<name>A0A9J6G422_HAELO</name>
<sequence>MGGRVVLSEVRRAGYISEAQLNRSAGTVGEKFSRVDAAAECVRTGSKHLPDTRDVPAMRELFVYSRVYGESCRISTDYAESTDGMGSLTRTTDRRNRPGPTCTRAVYQLAFSTSSLCRADQEPGYFRTTSADRSATVAKDAASALSWLPLAEGGRGGREARRVDTTDAPNSNSLNQSSDRSQRGDGDTRDTALRPGEWLPPPRSDVSATVVFEMPPSPCRGESAYTASATRTARAALSFARPLVSEIHASLRRLIVITRHGGKAQFRESQRFAKLCPAAYTCAQRSTLARVTLAHVGRSSARPSCVRLSVPARCKLLASHQSSYSEECAYINDWKARERRDSARKIGEYAESSGPVELPLSSPIPGTVGWLAAYLCAVGRTRTADSLSCAAVPFPLEQTCGTDDCKPVGRSAEAGPIAKVNKCPGNGKTGTGGSSGGFALRVRLRVLFIVRSRHGAGAADQGGSRTSKRRSALWPVDPSTAAADRRAPCAQDSGLEPWAMAGGSSASLEASATPPTLKMSSRQLLNLLGSLALLCLLSLLMAFLALFFLQRVASAGGGQGQPPDEHLALYQVAVAMSTLTISLNLCCLFVCCIQFLLGVKLLRAPNGLDRTNMFIKRSSHTRVLAIAGFFLSIPVFFTGVILFTFIHFNELPAIVTSVVIGLGIVFCGVASVHNVYLWQWEKTCATRELVESRALGVQPDLTHTLELSTLSYSQATFVPCTEAIFACKVFYFEV</sequence>
<protein>
    <submittedName>
        <fullName evidence="3">Uncharacterized protein</fullName>
    </submittedName>
</protein>
<reference evidence="3 4" key="1">
    <citation type="journal article" date="2020" name="Cell">
        <title>Large-Scale Comparative Analyses of Tick Genomes Elucidate Their Genetic Diversity and Vector Capacities.</title>
        <authorList>
            <consortium name="Tick Genome and Microbiome Consortium (TIGMIC)"/>
            <person name="Jia N."/>
            <person name="Wang J."/>
            <person name="Shi W."/>
            <person name="Du L."/>
            <person name="Sun Y."/>
            <person name="Zhan W."/>
            <person name="Jiang J.F."/>
            <person name="Wang Q."/>
            <person name="Zhang B."/>
            <person name="Ji P."/>
            <person name="Bell-Sakyi L."/>
            <person name="Cui X.M."/>
            <person name="Yuan T.T."/>
            <person name="Jiang B.G."/>
            <person name="Yang W.F."/>
            <person name="Lam T.T."/>
            <person name="Chang Q.C."/>
            <person name="Ding S.J."/>
            <person name="Wang X.J."/>
            <person name="Zhu J.G."/>
            <person name="Ruan X.D."/>
            <person name="Zhao L."/>
            <person name="Wei J.T."/>
            <person name="Ye R.Z."/>
            <person name="Que T.C."/>
            <person name="Du C.H."/>
            <person name="Zhou Y.H."/>
            <person name="Cheng J.X."/>
            <person name="Dai P.F."/>
            <person name="Guo W.B."/>
            <person name="Han X.H."/>
            <person name="Huang E.J."/>
            <person name="Li L.F."/>
            <person name="Wei W."/>
            <person name="Gao Y.C."/>
            <person name="Liu J.Z."/>
            <person name="Shao H.Z."/>
            <person name="Wang X."/>
            <person name="Wang C.C."/>
            <person name="Yang T.C."/>
            <person name="Huo Q.B."/>
            <person name="Li W."/>
            <person name="Chen H.Y."/>
            <person name="Chen S.E."/>
            <person name="Zhou L.G."/>
            <person name="Ni X.B."/>
            <person name="Tian J.H."/>
            <person name="Sheng Y."/>
            <person name="Liu T."/>
            <person name="Pan Y.S."/>
            <person name="Xia L.Y."/>
            <person name="Li J."/>
            <person name="Zhao F."/>
            <person name="Cao W.C."/>
        </authorList>
    </citation>
    <scope>NUCLEOTIDE SEQUENCE [LARGE SCALE GENOMIC DNA]</scope>
    <source>
        <strain evidence="3">HaeL-2018</strain>
    </source>
</reference>
<dbReference type="AlphaFoldDB" id="A0A9J6G422"/>
<keyword evidence="4" id="KW-1185">Reference proteome</keyword>
<feature type="compositionally biased region" description="Basic and acidic residues" evidence="1">
    <location>
        <begin position="155"/>
        <end position="165"/>
    </location>
</feature>
<evidence type="ECO:0000256" key="1">
    <source>
        <dbReference type="SAM" id="MobiDB-lite"/>
    </source>
</evidence>
<comment type="caution">
    <text evidence="3">The sequence shown here is derived from an EMBL/GenBank/DDBJ whole genome shotgun (WGS) entry which is preliminary data.</text>
</comment>
<dbReference type="OrthoDB" id="10056560at2759"/>
<keyword evidence="2" id="KW-1133">Transmembrane helix</keyword>
<feature type="compositionally biased region" description="Polar residues" evidence="1">
    <location>
        <begin position="167"/>
        <end position="179"/>
    </location>
</feature>
<feature type="region of interest" description="Disordered" evidence="1">
    <location>
        <begin position="80"/>
        <end position="100"/>
    </location>
</feature>
<evidence type="ECO:0000313" key="3">
    <source>
        <dbReference type="EMBL" id="KAH9369687.1"/>
    </source>
</evidence>
<feature type="region of interest" description="Disordered" evidence="1">
    <location>
        <begin position="457"/>
        <end position="488"/>
    </location>
</feature>
<feature type="transmembrane region" description="Helical" evidence="2">
    <location>
        <begin position="654"/>
        <end position="677"/>
    </location>
</feature>
<organism evidence="3 4">
    <name type="scientific">Haemaphysalis longicornis</name>
    <name type="common">Bush tick</name>
    <dbReference type="NCBI Taxonomy" id="44386"/>
    <lineage>
        <taxon>Eukaryota</taxon>
        <taxon>Metazoa</taxon>
        <taxon>Ecdysozoa</taxon>
        <taxon>Arthropoda</taxon>
        <taxon>Chelicerata</taxon>
        <taxon>Arachnida</taxon>
        <taxon>Acari</taxon>
        <taxon>Parasitiformes</taxon>
        <taxon>Ixodida</taxon>
        <taxon>Ixodoidea</taxon>
        <taxon>Ixodidae</taxon>
        <taxon>Haemaphysalinae</taxon>
        <taxon>Haemaphysalis</taxon>
    </lineage>
</organism>
<proteinExistence type="predicted"/>
<dbReference type="Proteomes" id="UP000821853">
    <property type="component" value="Chromosome 3"/>
</dbReference>
<feature type="transmembrane region" description="Helical" evidence="2">
    <location>
        <begin position="569"/>
        <end position="602"/>
    </location>
</feature>
<feature type="transmembrane region" description="Helical" evidence="2">
    <location>
        <begin position="524"/>
        <end position="549"/>
    </location>
</feature>
<feature type="transmembrane region" description="Helical" evidence="2">
    <location>
        <begin position="623"/>
        <end position="648"/>
    </location>
</feature>